<keyword evidence="2" id="KW-1185">Reference proteome</keyword>
<protein>
    <recommendedName>
        <fullName evidence="3">Copia protein</fullName>
    </recommendedName>
</protein>
<accession>A0AAU9VCP6</accession>
<evidence type="ECO:0000313" key="2">
    <source>
        <dbReference type="Proteomes" id="UP001153954"/>
    </source>
</evidence>
<evidence type="ECO:0000313" key="1">
    <source>
        <dbReference type="EMBL" id="CAH2109078.1"/>
    </source>
</evidence>
<dbReference type="EMBL" id="CAKOGL010000054">
    <property type="protein sequence ID" value="CAH2109078.1"/>
    <property type="molecule type" value="Genomic_DNA"/>
</dbReference>
<reference evidence="1" key="1">
    <citation type="submission" date="2022-03" db="EMBL/GenBank/DDBJ databases">
        <authorList>
            <person name="Tunstrom K."/>
        </authorList>
    </citation>
    <scope>NUCLEOTIDE SEQUENCE</scope>
</reference>
<gene>
    <name evidence="1" type="ORF">EEDITHA_LOCUS22949</name>
</gene>
<proteinExistence type="predicted"/>
<organism evidence="1 2">
    <name type="scientific">Euphydryas editha</name>
    <name type="common">Edith's checkerspot</name>
    <dbReference type="NCBI Taxonomy" id="104508"/>
    <lineage>
        <taxon>Eukaryota</taxon>
        <taxon>Metazoa</taxon>
        <taxon>Ecdysozoa</taxon>
        <taxon>Arthropoda</taxon>
        <taxon>Hexapoda</taxon>
        <taxon>Insecta</taxon>
        <taxon>Pterygota</taxon>
        <taxon>Neoptera</taxon>
        <taxon>Endopterygota</taxon>
        <taxon>Lepidoptera</taxon>
        <taxon>Glossata</taxon>
        <taxon>Ditrysia</taxon>
        <taxon>Papilionoidea</taxon>
        <taxon>Nymphalidae</taxon>
        <taxon>Nymphalinae</taxon>
        <taxon>Euphydryas</taxon>
    </lineage>
</organism>
<dbReference type="AlphaFoldDB" id="A0AAU9VCP6"/>
<name>A0AAU9VCP6_EUPED</name>
<dbReference type="Proteomes" id="UP001153954">
    <property type="component" value="Unassembled WGS sequence"/>
</dbReference>
<dbReference type="PANTHER" id="PTHR11439:SF483">
    <property type="entry name" value="PEPTIDE SYNTHASE GLIP-LIKE, PUTATIVE (AFU_ORTHOLOGUE AFUA_3G12920)-RELATED"/>
    <property type="match status" value="1"/>
</dbReference>
<comment type="caution">
    <text evidence="1">The sequence shown here is derived from an EMBL/GenBank/DDBJ whole genome shotgun (WGS) entry which is preliminary data.</text>
</comment>
<dbReference type="CDD" id="cd09272">
    <property type="entry name" value="RNase_HI_RT_Ty1"/>
    <property type="match status" value="1"/>
</dbReference>
<evidence type="ECO:0008006" key="3">
    <source>
        <dbReference type="Google" id="ProtNLM"/>
    </source>
</evidence>
<sequence>MLSKNFVLKDLGIVKECLGMSVNFDKQNCTITLSQEKYIDKLLSKFGLKYSKSKNVNIEGYVDADWSNDINDRRSYSGFCFTLSGSVISWSCSKQKCIALSSTEAEYVSISEACKEAVYLRNLQYEITKSMYKITLYNDSMSAQKLLLNPVFHNKTKHIDVKYHYCREMINESIVSVDYLCTSDMPAHLLTKSLGAVKHYKRLNALEIVKV</sequence>
<dbReference type="PANTHER" id="PTHR11439">
    <property type="entry name" value="GAG-POL-RELATED RETROTRANSPOSON"/>
    <property type="match status" value="1"/>
</dbReference>